<reference evidence="12" key="1">
    <citation type="submission" date="2007-10" db="EMBL/GenBank/DDBJ databases">
        <title>Complete sequence of chromosome of Desulforudis audaxviator MP104C.</title>
        <authorList>
            <person name="Copeland A."/>
            <person name="Lucas S."/>
            <person name="Lapidus A."/>
            <person name="Barry K."/>
            <person name="Glavina del Rio T."/>
            <person name="Dalin E."/>
            <person name="Tice H."/>
            <person name="Bruce D."/>
            <person name="Pitluck S."/>
            <person name="Lowry S.R."/>
            <person name="Larimer F."/>
            <person name="Land M.L."/>
            <person name="Hauser L."/>
            <person name="Kyrpides N."/>
            <person name="Ivanova N.N."/>
            <person name="Richardson P."/>
        </authorList>
    </citation>
    <scope>NUCLEOTIDE SEQUENCE [LARGE SCALE GENOMIC DNA]</scope>
    <source>
        <strain evidence="12">MP104C</strain>
    </source>
</reference>
<dbReference type="PANTHER" id="PTHR23342:SF0">
    <property type="entry name" value="N-ACETYLGLUTAMATE SYNTHASE, MITOCHONDRIAL"/>
    <property type="match status" value="1"/>
</dbReference>
<accession>B1I1C7</accession>
<comment type="function">
    <text evidence="9">Catalyzes the ATP-dependent phosphorylation of N-acetyl-L-glutamate.</text>
</comment>
<comment type="pathway">
    <text evidence="1 9">Amino-acid biosynthesis; L-arginine biosynthesis; N(2)-acetyl-L-ornithine from L-glutamate: step 2/4.</text>
</comment>
<feature type="binding site" evidence="9">
    <location>
        <position position="96"/>
    </location>
    <ligand>
        <name>substrate</name>
    </ligand>
</feature>
<evidence type="ECO:0000256" key="3">
    <source>
        <dbReference type="ARBA" id="ARBA00022605"/>
    </source>
</evidence>
<dbReference type="InterPro" id="IPR004662">
    <property type="entry name" value="AcgluKinase_fam"/>
</dbReference>
<comment type="subcellular location">
    <subcellularLocation>
        <location evidence="9">Cytoplasm</location>
    </subcellularLocation>
</comment>
<evidence type="ECO:0000313" key="12">
    <source>
        <dbReference type="Proteomes" id="UP000008544"/>
    </source>
</evidence>
<comment type="catalytic activity">
    <reaction evidence="8 9">
        <text>N-acetyl-L-glutamate + ATP = N-acetyl-L-glutamyl 5-phosphate + ADP</text>
        <dbReference type="Rhea" id="RHEA:14629"/>
        <dbReference type="ChEBI" id="CHEBI:30616"/>
        <dbReference type="ChEBI" id="CHEBI:44337"/>
        <dbReference type="ChEBI" id="CHEBI:57936"/>
        <dbReference type="ChEBI" id="CHEBI:456216"/>
        <dbReference type="EC" id="2.7.2.8"/>
    </reaction>
</comment>
<evidence type="ECO:0000259" key="10">
    <source>
        <dbReference type="Pfam" id="PF00696"/>
    </source>
</evidence>
<dbReference type="HAMAP" id="MF_00082">
    <property type="entry name" value="ArgB"/>
    <property type="match status" value="1"/>
</dbReference>
<feature type="site" description="Transition state stabilizer" evidence="9">
    <location>
        <position position="39"/>
    </location>
</feature>
<evidence type="ECO:0000256" key="8">
    <source>
        <dbReference type="ARBA" id="ARBA00048141"/>
    </source>
</evidence>
<feature type="site" description="Transition state stabilizer" evidence="9">
    <location>
        <position position="263"/>
    </location>
</feature>
<dbReference type="EC" id="2.7.2.8" evidence="9"/>
<dbReference type="FunFam" id="3.40.1160.10:FF:000004">
    <property type="entry name" value="Acetylglutamate kinase"/>
    <property type="match status" value="1"/>
</dbReference>
<evidence type="ECO:0000256" key="5">
    <source>
        <dbReference type="ARBA" id="ARBA00022741"/>
    </source>
</evidence>
<dbReference type="Gene3D" id="3.40.1160.10">
    <property type="entry name" value="Acetylglutamate kinase-like"/>
    <property type="match status" value="1"/>
</dbReference>
<feature type="domain" description="Aspartate/glutamate/uridylate kinase" evidence="10">
    <location>
        <begin position="34"/>
        <end position="282"/>
    </location>
</feature>
<name>B1I1C7_DESAP</name>
<dbReference type="PANTHER" id="PTHR23342">
    <property type="entry name" value="N-ACETYLGLUTAMATE SYNTHASE"/>
    <property type="match status" value="1"/>
</dbReference>
<organism evidence="11 12">
    <name type="scientific">Desulforudis audaxviator (strain MP104C)</name>
    <dbReference type="NCBI Taxonomy" id="477974"/>
    <lineage>
        <taxon>Bacteria</taxon>
        <taxon>Bacillati</taxon>
        <taxon>Bacillota</taxon>
        <taxon>Clostridia</taxon>
        <taxon>Thermoanaerobacterales</taxon>
        <taxon>Candidatus Desulforudaceae</taxon>
        <taxon>Candidatus Desulforudis</taxon>
    </lineage>
</organism>
<evidence type="ECO:0000256" key="9">
    <source>
        <dbReference type="HAMAP-Rule" id="MF_00082"/>
    </source>
</evidence>
<dbReference type="PIRSF" id="PIRSF000728">
    <property type="entry name" value="NAGK"/>
    <property type="match status" value="1"/>
</dbReference>
<dbReference type="KEGG" id="dau:Daud_0341"/>
<dbReference type="GO" id="GO:0042450">
    <property type="term" value="P:L-arginine biosynthetic process via ornithine"/>
    <property type="evidence" value="ECO:0007669"/>
    <property type="project" value="UniProtKB-UniRule"/>
</dbReference>
<dbReference type="STRING" id="477974.Daud_0341"/>
<dbReference type="EMBL" id="CP000860">
    <property type="protein sequence ID" value="ACA58899.1"/>
    <property type="molecule type" value="Genomic_DNA"/>
</dbReference>
<dbReference type="HOGENOM" id="CLU_053680_0_0_9"/>
<evidence type="ECO:0000256" key="4">
    <source>
        <dbReference type="ARBA" id="ARBA00022679"/>
    </source>
</evidence>
<comment type="similarity">
    <text evidence="9">Belongs to the acetylglutamate kinase family. ArgB subfamily.</text>
</comment>
<sequence length="305" mass="32972">MNGDNGNVGMELTALDKAGILVEALPYIKKFYGKIVVIKYGGHAMVDRRLKQAVIQDVVLMKYVGMHPVLVHGGGPDITDMLRKLGKESDFVNGLRVTDRETMEIVEMVLVGKINKEIVALINKTGGHAIGLCGKDADLFEAAKKMPEVRKADGSWEPVDIGFVGEVARVNPEIIKNVIKEGYIPVIAPTAVGPDGESYNINADYVAGKLAAALQADKLVLLTDVEGIMRRPGDRESRMSVIRMEEVGPLRESGVISGGMLPKVEACLDALRAGVNRTHILNGRQPHAVLLEIFTDEGIGTMVLP</sequence>
<keyword evidence="9" id="KW-0963">Cytoplasm</keyword>
<proteinExistence type="inferred from homology"/>
<evidence type="ECO:0000256" key="7">
    <source>
        <dbReference type="ARBA" id="ARBA00022840"/>
    </source>
</evidence>
<dbReference type="Pfam" id="PF00696">
    <property type="entry name" value="AA_kinase"/>
    <property type="match status" value="1"/>
</dbReference>
<dbReference type="GO" id="GO:0005524">
    <property type="term" value="F:ATP binding"/>
    <property type="evidence" value="ECO:0007669"/>
    <property type="project" value="UniProtKB-UniRule"/>
</dbReference>
<dbReference type="CDD" id="cd04250">
    <property type="entry name" value="AAK_NAGK-C"/>
    <property type="match status" value="1"/>
</dbReference>
<keyword evidence="5 9" id="KW-0547">Nucleotide-binding</keyword>
<dbReference type="InterPro" id="IPR001057">
    <property type="entry name" value="Glu/AcGlu_kinase"/>
</dbReference>
<gene>
    <name evidence="9" type="primary">argB</name>
    <name evidence="11" type="ordered locus">Daud_0341</name>
</gene>
<keyword evidence="12" id="KW-1185">Reference proteome</keyword>
<keyword evidence="3 9" id="KW-0028">Amino-acid biosynthesis</keyword>
<keyword evidence="7 9" id="KW-0067">ATP-binding</keyword>
<protein>
    <recommendedName>
        <fullName evidence="9">Acetylglutamate kinase</fullName>
        <ecNumber evidence="9">2.7.2.8</ecNumber>
    </recommendedName>
    <alternativeName>
        <fullName evidence="9">N-acetyl-L-glutamate 5-phosphotransferase</fullName>
    </alternativeName>
    <alternativeName>
        <fullName evidence="9">NAG kinase</fullName>
        <shortName evidence="9">NAGK</shortName>
    </alternativeName>
</protein>
<evidence type="ECO:0000256" key="1">
    <source>
        <dbReference type="ARBA" id="ARBA00004828"/>
    </source>
</evidence>
<dbReference type="InterPro" id="IPR001048">
    <property type="entry name" value="Asp/Glu/Uridylate_kinase"/>
</dbReference>
<feature type="binding site" evidence="9">
    <location>
        <begin position="74"/>
        <end position="75"/>
    </location>
    <ligand>
        <name>substrate</name>
    </ligand>
</feature>
<evidence type="ECO:0000313" key="11">
    <source>
        <dbReference type="EMBL" id="ACA58899.1"/>
    </source>
</evidence>
<dbReference type="SUPFAM" id="SSF53633">
    <property type="entry name" value="Carbamate kinase-like"/>
    <property type="match status" value="1"/>
</dbReference>
<dbReference type="InterPro" id="IPR037528">
    <property type="entry name" value="ArgB"/>
</dbReference>
<dbReference type="eggNOG" id="COG0548">
    <property type="taxonomic scope" value="Bacteria"/>
</dbReference>
<keyword evidence="2 9" id="KW-0055">Arginine biosynthesis</keyword>
<keyword evidence="4 9" id="KW-0808">Transferase</keyword>
<evidence type="ECO:0000256" key="2">
    <source>
        <dbReference type="ARBA" id="ARBA00022571"/>
    </source>
</evidence>
<dbReference type="InterPro" id="IPR041727">
    <property type="entry name" value="NAGK-C"/>
</dbReference>
<keyword evidence="6 9" id="KW-0418">Kinase</keyword>
<dbReference type="PRINTS" id="PR00474">
    <property type="entry name" value="GLU5KINASE"/>
</dbReference>
<dbReference type="UniPathway" id="UPA00068">
    <property type="reaction ID" value="UER00107"/>
</dbReference>
<feature type="binding site" evidence="9">
    <location>
        <position position="200"/>
    </location>
    <ligand>
        <name>substrate</name>
    </ligand>
</feature>
<dbReference type="GO" id="GO:0005737">
    <property type="term" value="C:cytoplasm"/>
    <property type="evidence" value="ECO:0007669"/>
    <property type="project" value="UniProtKB-SubCell"/>
</dbReference>
<dbReference type="NCBIfam" id="TIGR00761">
    <property type="entry name" value="argB"/>
    <property type="match status" value="1"/>
</dbReference>
<dbReference type="InterPro" id="IPR036393">
    <property type="entry name" value="AceGlu_kinase-like_sf"/>
</dbReference>
<dbReference type="AlphaFoldDB" id="B1I1C7"/>
<evidence type="ECO:0000256" key="6">
    <source>
        <dbReference type="ARBA" id="ARBA00022777"/>
    </source>
</evidence>
<dbReference type="Proteomes" id="UP000008544">
    <property type="component" value="Chromosome"/>
</dbReference>
<dbReference type="GO" id="GO:0003991">
    <property type="term" value="F:acetylglutamate kinase activity"/>
    <property type="evidence" value="ECO:0007669"/>
    <property type="project" value="UniProtKB-UniRule"/>
</dbReference>
<reference evidence="11 12" key="2">
    <citation type="journal article" date="2008" name="Science">
        <title>Environmental genomics reveals a single-species ecosystem deep within Earth.</title>
        <authorList>
            <person name="Chivian D."/>
            <person name="Brodie E.L."/>
            <person name="Alm E.J."/>
            <person name="Culley D.E."/>
            <person name="Dehal P.S."/>
            <person name="Desantis T.Z."/>
            <person name="Gihring T.M."/>
            <person name="Lapidus A."/>
            <person name="Lin L.H."/>
            <person name="Lowry S.R."/>
            <person name="Moser D.P."/>
            <person name="Richardson P.M."/>
            <person name="Southam G."/>
            <person name="Wanger G."/>
            <person name="Pratt L.M."/>
            <person name="Andersen G.L."/>
            <person name="Hazen T.C."/>
            <person name="Brockman F.J."/>
            <person name="Arkin A.P."/>
            <person name="Onstott T.C."/>
        </authorList>
    </citation>
    <scope>NUCLEOTIDE SEQUENCE [LARGE SCALE GENOMIC DNA]</scope>
    <source>
        <strain evidence="11 12">MP104C</strain>
    </source>
</reference>